<dbReference type="EMBL" id="VFPP01000001">
    <property type="protein sequence ID" value="TQM78358.1"/>
    <property type="molecule type" value="Genomic_DNA"/>
</dbReference>
<accession>A0A543J6E2</accession>
<gene>
    <name evidence="1" type="ORF">FHX81_0624</name>
</gene>
<dbReference type="Proteomes" id="UP000316628">
    <property type="component" value="Unassembled WGS sequence"/>
</dbReference>
<sequence length="115" mass="12124">MSEHKVQVEGDPVAVLRVAVDCAVQAVLRLDPRHADARQEINRVLTGYAATVAPVLDRLRDLADRTPNGPVSAALGFLRDADDQAASGDVQAARVFLLAGRAALFRLARAGPDGG</sequence>
<proteinExistence type="predicted"/>
<reference evidence="1 2" key="1">
    <citation type="submission" date="2019-06" db="EMBL/GenBank/DDBJ databases">
        <title>Sequencing the genomes of 1000 actinobacteria strains.</title>
        <authorList>
            <person name="Klenk H.-P."/>
        </authorList>
    </citation>
    <scope>NUCLEOTIDE SEQUENCE [LARGE SCALE GENOMIC DNA]</scope>
    <source>
        <strain evidence="1 2">DSM 45456</strain>
    </source>
</reference>
<dbReference type="OrthoDB" id="3691871at2"/>
<evidence type="ECO:0000313" key="1">
    <source>
        <dbReference type="EMBL" id="TQM78358.1"/>
    </source>
</evidence>
<keyword evidence="2" id="KW-1185">Reference proteome</keyword>
<dbReference type="RefSeq" id="WP_141975111.1">
    <property type="nucleotide sequence ID" value="NZ_VFPP01000001.1"/>
</dbReference>
<comment type="caution">
    <text evidence="1">The sequence shown here is derived from an EMBL/GenBank/DDBJ whole genome shotgun (WGS) entry which is preliminary data.</text>
</comment>
<dbReference type="AlphaFoldDB" id="A0A543J6E2"/>
<name>A0A543J6E2_9PSEU</name>
<organism evidence="1 2">
    <name type="scientific">Saccharothrix saharensis</name>
    <dbReference type="NCBI Taxonomy" id="571190"/>
    <lineage>
        <taxon>Bacteria</taxon>
        <taxon>Bacillati</taxon>
        <taxon>Actinomycetota</taxon>
        <taxon>Actinomycetes</taxon>
        <taxon>Pseudonocardiales</taxon>
        <taxon>Pseudonocardiaceae</taxon>
        <taxon>Saccharothrix</taxon>
    </lineage>
</organism>
<protein>
    <submittedName>
        <fullName evidence="1">Uncharacterized protein</fullName>
    </submittedName>
</protein>
<evidence type="ECO:0000313" key="2">
    <source>
        <dbReference type="Proteomes" id="UP000316628"/>
    </source>
</evidence>